<evidence type="ECO:0000313" key="8">
    <source>
        <dbReference type="EMBL" id="AEZ64521.1"/>
    </source>
</evidence>
<keyword evidence="1" id="KW-0001">2Fe-2S</keyword>
<dbReference type="AlphaFoldDB" id="H6UNY6"/>
<dbReference type="InterPro" id="IPR036922">
    <property type="entry name" value="Rieske_2Fe-2S_sf"/>
</dbReference>
<dbReference type="EMBL" id="JN671974">
    <property type="protein sequence ID" value="AEZ64521.1"/>
    <property type="molecule type" value="Genomic_DNA"/>
</dbReference>
<accession>H6UNY6</accession>
<evidence type="ECO:0000256" key="2">
    <source>
        <dbReference type="ARBA" id="ARBA00022723"/>
    </source>
</evidence>
<dbReference type="Gene3D" id="3.30.300.130">
    <property type="entry name" value="Fe-S cluster assembly (FSCA)"/>
    <property type="match status" value="1"/>
</dbReference>
<gene>
    <name evidence="8" type="ORF">sccontig008-13</name>
</gene>
<sequence length="331" mass="33694">MAERQTHEPAPSEVWRATGERIDALISAGAAGGPAARERGEELVRLVTDFYGAGLERLLDLVHEHGGLDDKILAALADDDLVASVLLVHGLHPYSVETRVENALESVRPYLGSHGGDVELLGVTADGAVRLRLLGSCDGCPSSSATLALAVRGAVEAAAPEISAIEVEDAADPPEAPGPLVPVDSLFSRLRAAAPDGTDTGTGTDAEAGGSGASWQPVPALLALESGGVERLSAAGFPVVACRIGPDVFAFRDRCARCEQPMKGATLARRLGGGAGDGVLRCSACRAHYDVRRAGACVDTDADGAHLDPLPVLADGASVSVAVPAAPAVAT</sequence>
<feature type="compositionally biased region" description="Low complexity" evidence="6">
    <location>
        <begin position="193"/>
        <end position="208"/>
    </location>
</feature>
<dbReference type="Pfam" id="PF01106">
    <property type="entry name" value="NifU"/>
    <property type="match status" value="1"/>
</dbReference>
<reference evidence="8" key="1">
    <citation type="journal article" date="2012" name="Appl. Environ. Microbiol.">
        <title>Identification of the Herboxidiene Biosynthetic Gene Cluster in Streptomyces chromofuscus ATCC 49982.</title>
        <authorList>
            <person name="Shao L."/>
            <person name="Zi J."/>
            <person name="Zeng J."/>
            <person name="Zhan J."/>
        </authorList>
    </citation>
    <scope>NUCLEOTIDE SEQUENCE</scope>
    <source>
        <strain evidence="8">A7847</strain>
    </source>
</reference>
<dbReference type="SUPFAM" id="SSF50022">
    <property type="entry name" value="ISP domain"/>
    <property type="match status" value="1"/>
</dbReference>
<evidence type="ECO:0000256" key="4">
    <source>
        <dbReference type="ARBA" id="ARBA00023014"/>
    </source>
</evidence>
<evidence type="ECO:0000256" key="1">
    <source>
        <dbReference type="ARBA" id="ARBA00022714"/>
    </source>
</evidence>
<protein>
    <submittedName>
        <fullName evidence="8">Nitrogen fixation protein</fullName>
    </submittedName>
</protein>
<dbReference type="InterPro" id="IPR017941">
    <property type="entry name" value="Rieske_2Fe-2S"/>
</dbReference>
<dbReference type="InterPro" id="IPR034904">
    <property type="entry name" value="FSCA_dom_sf"/>
</dbReference>
<evidence type="ECO:0000259" key="7">
    <source>
        <dbReference type="PROSITE" id="PS51296"/>
    </source>
</evidence>
<feature type="domain" description="Rieske" evidence="7">
    <location>
        <begin position="215"/>
        <end position="321"/>
    </location>
</feature>
<dbReference type="InterPro" id="IPR001075">
    <property type="entry name" value="NIF_FeS_clus_asmbl_NifU_C"/>
</dbReference>
<dbReference type="GO" id="GO:0016705">
    <property type="term" value="F:oxidoreductase activity, acting on paired donors, with incorporation or reduction of molecular oxygen"/>
    <property type="evidence" value="ECO:0007669"/>
    <property type="project" value="UniProtKB-ARBA"/>
</dbReference>
<evidence type="ECO:0000256" key="3">
    <source>
        <dbReference type="ARBA" id="ARBA00023004"/>
    </source>
</evidence>
<dbReference type="GO" id="GO:0004497">
    <property type="term" value="F:monooxygenase activity"/>
    <property type="evidence" value="ECO:0007669"/>
    <property type="project" value="UniProtKB-ARBA"/>
</dbReference>
<feature type="region of interest" description="Disordered" evidence="6">
    <location>
        <begin position="193"/>
        <end position="213"/>
    </location>
</feature>
<name>H6UNY6_STRCW</name>
<dbReference type="GO" id="GO:0016226">
    <property type="term" value="P:iron-sulfur cluster assembly"/>
    <property type="evidence" value="ECO:0007669"/>
    <property type="project" value="InterPro"/>
</dbReference>
<evidence type="ECO:0000256" key="6">
    <source>
        <dbReference type="SAM" id="MobiDB-lite"/>
    </source>
</evidence>
<keyword evidence="4" id="KW-0411">Iron-sulfur</keyword>
<dbReference type="PROSITE" id="PS51296">
    <property type="entry name" value="RIESKE"/>
    <property type="match status" value="1"/>
</dbReference>
<dbReference type="GO" id="GO:0005506">
    <property type="term" value="F:iron ion binding"/>
    <property type="evidence" value="ECO:0007669"/>
    <property type="project" value="InterPro"/>
</dbReference>
<organism evidence="8">
    <name type="scientific">Streptomyces chromofuscus</name>
    <dbReference type="NCBI Taxonomy" id="42881"/>
    <lineage>
        <taxon>Bacteria</taxon>
        <taxon>Bacillati</taxon>
        <taxon>Actinomycetota</taxon>
        <taxon>Actinomycetes</taxon>
        <taxon>Kitasatosporales</taxon>
        <taxon>Streptomycetaceae</taxon>
        <taxon>Streptomyces</taxon>
    </lineage>
</organism>
<comment type="function">
    <text evidence="5">May be involved in the formation or repair of [Fe-S] clusters present in iron-sulfur proteins.</text>
</comment>
<keyword evidence="2" id="KW-0479">Metal-binding</keyword>
<dbReference type="GO" id="GO:0051537">
    <property type="term" value="F:2 iron, 2 sulfur cluster binding"/>
    <property type="evidence" value="ECO:0007669"/>
    <property type="project" value="UniProtKB-KW"/>
</dbReference>
<proteinExistence type="predicted"/>
<keyword evidence="3" id="KW-0408">Iron</keyword>
<evidence type="ECO:0000256" key="5">
    <source>
        <dbReference type="ARBA" id="ARBA00049958"/>
    </source>
</evidence>
<dbReference type="PANTHER" id="PTHR11178">
    <property type="entry name" value="IRON-SULFUR CLUSTER SCAFFOLD PROTEIN NFU-RELATED"/>
    <property type="match status" value="1"/>
</dbReference>
<dbReference type="SUPFAM" id="SSF117916">
    <property type="entry name" value="Fe-S cluster assembly (FSCA) domain-like"/>
    <property type="match status" value="1"/>
</dbReference>